<dbReference type="Pfam" id="PF04720">
    <property type="entry name" value="PDDEXK_6"/>
    <property type="match status" value="1"/>
</dbReference>
<dbReference type="NCBIfam" id="TIGR01615">
    <property type="entry name" value="A_thal_3542"/>
    <property type="match status" value="1"/>
</dbReference>
<dbReference type="AlphaFoldDB" id="A0A2G9HUZ2"/>
<gene>
    <name evidence="2" type="ORF">CDL12_05975</name>
</gene>
<dbReference type="Proteomes" id="UP000231279">
    <property type="component" value="Unassembled WGS sequence"/>
</dbReference>
<organism evidence="2 3">
    <name type="scientific">Handroanthus impetiginosus</name>
    <dbReference type="NCBI Taxonomy" id="429701"/>
    <lineage>
        <taxon>Eukaryota</taxon>
        <taxon>Viridiplantae</taxon>
        <taxon>Streptophyta</taxon>
        <taxon>Embryophyta</taxon>
        <taxon>Tracheophyta</taxon>
        <taxon>Spermatophyta</taxon>
        <taxon>Magnoliopsida</taxon>
        <taxon>eudicotyledons</taxon>
        <taxon>Gunneridae</taxon>
        <taxon>Pentapetalae</taxon>
        <taxon>asterids</taxon>
        <taxon>lamiids</taxon>
        <taxon>Lamiales</taxon>
        <taxon>Bignoniaceae</taxon>
        <taxon>Crescentiina</taxon>
        <taxon>Tabebuia alliance</taxon>
        <taxon>Handroanthus</taxon>
    </lineage>
</organism>
<dbReference type="STRING" id="429701.A0A2G9HUZ2"/>
<feature type="compositionally biased region" description="Acidic residues" evidence="1">
    <location>
        <begin position="55"/>
        <end position="68"/>
    </location>
</feature>
<evidence type="ECO:0008006" key="4">
    <source>
        <dbReference type="Google" id="ProtNLM"/>
    </source>
</evidence>
<reference evidence="3" key="1">
    <citation type="journal article" date="2018" name="Gigascience">
        <title>Genome assembly of the Pink Ipe (Handroanthus impetiginosus, Bignoniaceae), a highly valued, ecologically keystone Neotropical timber forest tree.</title>
        <authorList>
            <person name="Silva-Junior O.B."/>
            <person name="Grattapaglia D."/>
            <person name="Novaes E."/>
            <person name="Collevatti R.G."/>
        </authorList>
    </citation>
    <scope>NUCLEOTIDE SEQUENCE [LARGE SCALE GENOMIC DNA]</scope>
    <source>
        <strain evidence="3">cv. UFG-1</strain>
    </source>
</reference>
<evidence type="ECO:0000313" key="3">
    <source>
        <dbReference type="Proteomes" id="UP000231279"/>
    </source>
</evidence>
<feature type="region of interest" description="Disordered" evidence="1">
    <location>
        <begin position="49"/>
        <end position="72"/>
    </location>
</feature>
<evidence type="ECO:0000313" key="2">
    <source>
        <dbReference type="EMBL" id="PIN21339.1"/>
    </source>
</evidence>
<dbReference type="PANTHER" id="PTHR31579">
    <property type="entry name" value="OS03G0796600 PROTEIN"/>
    <property type="match status" value="1"/>
</dbReference>
<evidence type="ECO:0000256" key="1">
    <source>
        <dbReference type="SAM" id="MobiDB-lite"/>
    </source>
</evidence>
<dbReference type="InterPro" id="IPR006502">
    <property type="entry name" value="PDDEXK-like"/>
</dbReference>
<accession>A0A2G9HUZ2</accession>
<name>A0A2G9HUZ2_9LAMI</name>
<dbReference type="PANTHER" id="PTHR31579:SF42">
    <property type="entry name" value="DUF506 FAMILY PROTEIN (DUF506)"/>
    <property type="match status" value="1"/>
</dbReference>
<keyword evidence="3" id="KW-1185">Reference proteome</keyword>
<comment type="caution">
    <text evidence="2">The sequence shown here is derived from an EMBL/GenBank/DDBJ whole genome shotgun (WGS) entry which is preliminary data.</text>
</comment>
<dbReference type="EMBL" id="NKXS01000956">
    <property type="protein sequence ID" value="PIN21339.1"/>
    <property type="molecule type" value="Genomic_DNA"/>
</dbReference>
<sequence length="303" mass="33937">MVNIPVKFKRVAAAFDEVARVTSCESSGSEHTADLSDLVNSFFEREIREQRGGDQETDDWSEINDDSESNTQDFEFEYKEPLKKLFDRGNEAVERSIKAEVETALAEVAGGENSSPDFKRRVMTQLRSRGFDAGLCKSKWEKTNLNPSGNYEYIDVNAGGSRYIVEVFLAGKFTIARPADCYASLLDVFPAIFVGKPDELKQVVKLMCRAIRKSMKLAELKVPPWRRLSYMQAKWFGSHKRTTNEIPLRKASENAWYMGGNRSVGFVPVPMGVSSNCRGDFAAKSGGRIGNLTAALNQKEMLL</sequence>
<dbReference type="OrthoDB" id="548115at2759"/>
<proteinExistence type="predicted"/>
<protein>
    <recommendedName>
        <fullName evidence="4">DUF506 family protein</fullName>
    </recommendedName>
</protein>